<dbReference type="SUPFAM" id="SSF46689">
    <property type="entry name" value="Homeodomain-like"/>
    <property type="match status" value="1"/>
</dbReference>
<dbReference type="PROSITE" id="PS51294">
    <property type="entry name" value="HTH_MYB"/>
    <property type="match status" value="1"/>
</dbReference>
<evidence type="ECO:0000313" key="4">
    <source>
        <dbReference type="Proteomes" id="UP000615446"/>
    </source>
</evidence>
<dbReference type="InterPro" id="IPR017930">
    <property type="entry name" value="Myb_dom"/>
</dbReference>
<dbReference type="InterPro" id="IPR001005">
    <property type="entry name" value="SANT/Myb"/>
</dbReference>
<feature type="domain" description="Myb-like" evidence="1">
    <location>
        <begin position="40"/>
        <end position="92"/>
    </location>
</feature>
<evidence type="ECO:0000259" key="1">
    <source>
        <dbReference type="PROSITE" id="PS50090"/>
    </source>
</evidence>
<dbReference type="PROSITE" id="PS50090">
    <property type="entry name" value="MYB_LIKE"/>
    <property type="match status" value="1"/>
</dbReference>
<sequence length="197" mass="23516">MNNAAAVLLTVLVIQTNTNHISVIYHSSANARSCIWNWIRPQFSRHQWTYIEEILLILLVILLGRNWSSWRRISRLINRSVSQCRRRYYEIIDQDSSVGNARRIRWRVNQRISQGLRPIALERLLHEILLVQQQNIIVTRDPRMDLSHILNTSRDLNSDDEDVVTIKAYKSVRVWFAICSFPKYIRFQSKRKIIHYY</sequence>
<dbReference type="SMART" id="SM00717">
    <property type="entry name" value="SANT"/>
    <property type="match status" value="1"/>
</dbReference>
<evidence type="ECO:0008006" key="5">
    <source>
        <dbReference type="Google" id="ProtNLM"/>
    </source>
</evidence>
<reference evidence="3" key="1">
    <citation type="submission" date="2019-10" db="EMBL/GenBank/DDBJ databases">
        <title>Conservation and host-specific expression of non-tandemly repeated heterogenous ribosome RNA gene in arbuscular mycorrhizal fungi.</title>
        <authorList>
            <person name="Maeda T."/>
            <person name="Kobayashi Y."/>
            <person name="Nakagawa T."/>
            <person name="Ezawa T."/>
            <person name="Yamaguchi K."/>
            <person name="Bino T."/>
            <person name="Nishimoto Y."/>
            <person name="Shigenobu S."/>
            <person name="Kawaguchi M."/>
        </authorList>
    </citation>
    <scope>NUCLEOTIDE SEQUENCE</scope>
    <source>
        <strain evidence="3">HR1</strain>
    </source>
</reference>
<gene>
    <name evidence="3" type="ORF">RCL2_001598600</name>
</gene>
<protein>
    <recommendedName>
        <fullName evidence="5">Myb-like domain-containing protein</fullName>
    </recommendedName>
</protein>
<dbReference type="InterPro" id="IPR009057">
    <property type="entry name" value="Homeodomain-like_sf"/>
</dbReference>
<proteinExistence type="predicted"/>
<evidence type="ECO:0000259" key="2">
    <source>
        <dbReference type="PROSITE" id="PS51294"/>
    </source>
</evidence>
<name>A0A8H3LPM9_9GLOM</name>
<organism evidence="3 4">
    <name type="scientific">Rhizophagus clarus</name>
    <dbReference type="NCBI Taxonomy" id="94130"/>
    <lineage>
        <taxon>Eukaryota</taxon>
        <taxon>Fungi</taxon>
        <taxon>Fungi incertae sedis</taxon>
        <taxon>Mucoromycota</taxon>
        <taxon>Glomeromycotina</taxon>
        <taxon>Glomeromycetes</taxon>
        <taxon>Glomerales</taxon>
        <taxon>Glomeraceae</taxon>
        <taxon>Rhizophagus</taxon>
    </lineage>
</organism>
<dbReference type="Proteomes" id="UP000615446">
    <property type="component" value="Unassembled WGS sequence"/>
</dbReference>
<dbReference type="AlphaFoldDB" id="A0A8H3LPM9"/>
<evidence type="ECO:0000313" key="3">
    <source>
        <dbReference type="EMBL" id="GES89069.1"/>
    </source>
</evidence>
<dbReference type="Gene3D" id="1.10.10.60">
    <property type="entry name" value="Homeodomain-like"/>
    <property type="match status" value="1"/>
</dbReference>
<accession>A0A8H3LPM9</accession>
<dbReference type="OrthoDB" id="2361623at2759"/>
<feature type="domain" description="HTH myb-type" evidence="2">
    <location>
        <begin position="40"/>
        <end position="96"/>
    </location>
</feature>
<dbReference type="EMBL" id="BLAL01000183">
    <property type="protein sequence ID" value="GES89069.1"/>
    <property type="molecule type" value="Genomic_DNA"/>
</dbReference>
<comment type="caution">
    <text evidence="3">The sequence shown here is derived from an EMBL/GenBank/DDBJ whole genome shotgun (WGS) entry which is preliminary data.</text>
</comment>
<dbReference type="Pfam" id="PF00249">
    <property type="entry name" value="Myb_DNA-binding"/>
    <property type="match status" value="1"/>
</dbReference>